<protein>
    <recommendedName>
        <fullName evidence="1">RNase H type-1 domain-containing protein</fullName>
    </recommendedName>
</protein>
<dbReference type="Pfam" id="PF13456">
    <property type="entry name" value="RVT_3"/>
    <property type="match status" value="1"/>
</dbReference>
<dbReference type="EMBL" id="NBNE01019411">
    <property type="protein sequence ID" value="OWY91826.1"/>
    <property type="molecule type" value="Genomic_DNA"/>
</dbReference>
<reference evidence="3" key="1">
    <citation type="submission" date="2017-03" db="EMBL/GenBank/DDBJ databases">
        <title>Phytopthora megakarya and P. palmivora, two closely related causual agents of cacao black pod achieved similar genome size and gene model numbers by different mechanisms.</title>
        <authorList>
            <person name="Ali S."/>
            <person name="Shao J."/>
            <person name="Larry D.J."/>
            <person name="Kronmiller B."/>
            <person name="Shen D."/>
            <person name="Strem M.D."/>
            <person name="Melnick R.L."/>
            <person name="Guiltinan M.J."/>
            <person name="Tyler B.M."/>
            <person name="Meinhardt L.W."/>
            <person name="Bailey B.A."/>
        </authorList>
    </citation>
    <scope>NUCLEOTIDE SEQUENCE [LARGE SCALE GENOMIC DNA]</scope>
    <source>
        <strain evidence="3">zdho120</strain>
    </source>
</reference>
<feature type="non-terminal residue" evidence="2">
    <location>
        <position position="1"/>
    </location>
</feature>
<dbReference type="GO" id="GO:0003676">
    <property type="term" value="F:nucleic acid binding"/>
    <property type="evidence" value="ECO:0007669"/>
    <property type="project" value="InterPro"/>
</dbReference>
<keyword evidence="3" id="KW-1185">Reference proteome</keyword>
<evidence type="ECO:0000259" key="1">
    <source>
        <dbReference type="Pfam" id="PF13456"/>
    </source>
</evidence>
<gene>
    <name evidence="2" type="ORF">PHMEG_00039433</name>
</gene>
<organism evidence="2 3">
    <name type="scientific">Phytophthora megakarya</name>
    <dbReference type="NCBI Taxonomy" id="4795"/>
    <lineage>
        <taxon>Eukaryota</taxon>
        <taxon>Sar</taxon>
        <taxon>Stramenopiles</taxon>
        <taxon>Oomycota</taxon>
        <taxon>Peronosporomycetes</taxon>
        <taxon>Peronosporales</taxon>
        <taxon>Peronosporaceae</taxon>
        <taxon>Phytophthora</taxon>
    </lineage>
</organism>
<proteinExistence type="predicted"/>
<evidence type="ECO:0000313" key="2">
    <source>
        <dbReference type="EMBL" id="OWY91826.1"/>
    </source>
</evidence>
<feature type="domain" description="RNase H type-1" evidence="1">
    <location>
        <begin position="2"/>
        <end position="36"/>
    </location>
</feature>
<dbReference type="OrthoDB" id="165880at2759"/>
<name>A0A225UGX4_9STRA</name>
<dbReference type="InterPro" id="IPR002156">
    <property type="entry name" value="RNaseH_domain"/>
</dbReference>
<sequence>YWYRITRWLADQCEVMSWIHHYRTHNKMADAIANMAMDQGSSVMCAWPAEGTKASELESRVMEYIERDTGRWASQQIGT</sequence>
<comment type="caution">
    <text evidence="2">The sequence shown here is derived from an EMBL/GenBank/DDBJ whole genome shotgun (WGS) entry which is preliminary data.</text>
</comment>
<dbReference type="GO" id="GO:0004523">
    <property type="term" value="F:RNA-DNA hybrid ribonuclease activity"/>
    <property type="evidence" value="ECO:0007669"/>
    <property type="project" value="InterPro"/>
</dbReference>
<dbReference type="Proteomes" id="UP000198211">
    <property type="component" value="Unassembled WGS sequence"/>
</dbReference>
<dbReference type="AlphaFoldDB" id="A0A225UGX4"/>
<evidence type="ECO:0000313" key="3">
    <source>
        <dbReference type="Proteomes" id="UP000198211"/>
    </source>
</evidence>
<accession>A0A225UGX4</accession>